<evidence type="ECO:0000313" key="1">
    <source>
        <dbReference type="EMBL" id="MPN55460.1"/>
    </source>
</evidence>
<organism evidence="1">
    <name type="scientific">bioreactor metagenome</name>
    <dbReference type="NCBI Taxonomy" id="1076179"/>
    <lineage>
        <taxon>unclassified sequences</taxon>
        <taxon>metagenomes</taxon>
        <taxon>ecological metagenomes</taxon>
    </lineage>
</organism>
<gene>
    <name evidence="1" type="ORF">SDC9_203142</name>
</gene>
<reference evidence="1" key="1">
    <citation type="submission" date="2019-08" db="EMBL/GenBank/DDBJ databases">
        <authorList>
            <person name="Kucharzyk K."/>
            <person name="Murdoch R.W."/>
            <person name="Higgins S."/>
            <person name="Loffler F."/>
        </authorList>
    </citation>
    <scope>NUCLEOTIDE SEQUENCE</scope>
</reference>
<proteinExistence type="predicted"/>
<dbReference type="AntiFam" id="ANF00091">
    <property type="entry name" value="Shadow ORF (opposite smc)"/>
</dbReference>
<protein>
    <submittedName>
        <fullName evidence="1">Uncharacterized protein</fullName>
    </submittedName>
</protein>
<dbReference type="AntiFam" id="ANF00168">
    <property type="entry name" value="Shadow ORF (opposite smc)"/>
</dbReference>
<comment type="caution">
    <text evidence="1">The sequence shown here is derived from an EMBL/GenBank/DDBJ whole genome shotgun (WGS) entry which is preliminary data.</text>
</comment>
<dbReference type="EMBL" id="VSSQ01124746">
    <property type="protein sequence ID" value="MPN55460.1"/>
    <property type="molecule type" value="Genomic_DNA"/>
</dbReference>
<name>A0A645IX37_9ZZZZ</name>
<dbReference type="AlphaFoldDB" id="A0A645IX37"/>
<sequence>MNVFEAAGLIIDQVFAAAAAHGAAGDADFRQGERQIAVGIIENDADLSHAESAALFGAGKNHILQLAASQCFGALLTQHPTQSISYI</sequence>
<accession>A0A645IX37</accession>